<reference evidence="2 3" key="1">
    <citation type="submission" date="2021-03" db="EMBL/GenBank/DDBJ databases">
        <title>Glycomyces sp. nov., a novel actinomycete isolated from soil.</title>
        <authorList>
            <person name="Yang X."/>
            <person name="Xu X."/>
        </authorList>
    </citation>
    <scope>NUCLEOTIDE SEQUENCE [LARGE SCALE GENOMIC DNA]</scope>
    <source>
        <strain evidence="2 3">NEAU-S30</strain>
    </source>
</reference>
<accession>A0ABS3U2W3</accession>
<comment type="caution">
    <text evidence="2">The sequence shown here is derived from an EMBL/GenBank/DDBJ whole genome shotgun (WGS) entry which is preliminary data.</text>
</comment>
<dbReference type="InterPro" id="IPR039648">
    <property type="entry name" value="DHPH_N"/>
</dbReference>
<organism evidence="2 3">
    <name type="scientific">Glycomyces niveus</name>
    <dbReference type="NCBI Taxonomy" id="2820287"/>
    <lineage>
        <taxon>Bacteria</taxon>
        <taxon>Bacillati</taxon>
        <taxon>Actinomycetota</taxon>
        <taxon>Actinomycetes</taxon>
        <taxon>Glycomycetales</taxon>
        <taxon>Glycomycetaceae</taxon>
        <taxon>Glycomyces</taxon>
    </lineage>
</organism>
<feature type="domain" description="Pyridine nucleotide-disulphide oxidoreductase N-terminal" evidence="1">
    <location>
        <begin position="10"/>
        <end position="44"/>
    </location>
</feature>
<dbReference type="RefSeq" id="WP_208495976.1">
    <property type="nucleotide sequence ID" value="NZ_JAGFNP010000004.1"/>
</dbReference>
<dbReference type="InterPro" id="IPR036188">
    <property type="entry name" value="FAD/NAD-bd_sf"/>
</dbReference>
<dbReference type="Gene3D" id="3.50.50.60">
    <property type="entry name" value="FAD/NAD(P)-binding domain"/>
    <property type="match status" value="1"/>
</dbReference>
<evidence type="ECO:0000313" key="3">
    <source>
        <dbReference type="Proteomes" id="UP000681341"/>
    </source>
</evidence>
<gene>
    <name evidence="2" type="ORF">J5V16_09770</name>
</gene>
<evidence type="ECO:0000313" key="2">
    <source>
        <dbReference type="EMBL" id="MBO3733109.1"/>
    </source>
</evidence>
<sequence length="473" mass="49978">MTSQPMPPRRIAVVGGGLAGLEVAVAAAEGGSDVEVFEPGPRTRTRHVYWDTTIHAGDEKTRSWTSEGWAASGGLSERLGGRSLCYHGVLLGLEPNALASWDPVWARRLAGGGGLYASVLDGLRADFPELVAKEPYPELEALGLRHVAQAARLDDAGRFEAYGPLARTLELAAAGRIRLTRARAHAVASEPEGCAVQIERPSGTEWRRGFDACVLASSAVGNVQLLAASLGRDITTSVTDHFCVGAIVRLPPGPPLTPFRHAMLWSGFVPLPEIGTNLFFLERPPLASGDRIVELNAVVEQQGELRSFSELSVQVLPDGMRSHIRARVSDASAALVDAARGEVRRWAERLAGGAVTEVVRDPSRSAARGTASWSDHREALEAIAAAAAGAFCEYEVPYGAFEHEACTHPIGVGGPVPVTPDLEVVELPGVHVAGPGAFPRLGAANPALTIIAMSRWLGERVGRGKVSAPGMPT</sequence>
<name>A0ABS3U2W3_9ACTN</name>
<dbReference type="EMBL" id="JAGFNP010000004">
    <property type="protein sequence ID" value="MBO3733109.1"/>
    <property type="molecule type" value="Genomic_DNA"/>
</dbReference>
<keyword evidence="3" id="KW-1185">Reference proteome</keyword>
<dbReference type="SUPFAM" id="SSF51905">
    <property type="entry name" value="FAD/NAD(P)-binding domain"/>
    <property type="match status" value="1"/>
</dbReference>
<proteinExistence type="predicted"/>
<dbReference type="Pfam" id="PF00070">
    <property type="entry name" value="Pyr_redox"/>
    <property type="match status" value="1"/>
</dbReference>
<protein>
    <submittedName>
        <fullName evidence="2">NAD-binding protein</fullName>
    </submittedName>
</protein>
<evidence type="ECO:0000259" key="1">
    <source>
        <dbReference type="Pfam" id="PF00070"/>
    </source>
</evidence>
<dbReference type="Proteomes" id="UP000681341">
    <property type="component" value="Unassembled WGS sequence"/>
</dbReference>